<dbReference type="Proteomes" id="UP000184462">
    <property type="component" value="Unassembled WGS sequence"/>
</dbReference>
<feature type="compositionally biased region" description="Basic and acidic residues" evidence="2">
    <location>
        <begin position="97"/>
        <end position="119"/>
    </location>
</feature>
<gene>
    <name evidence="3" type="ORF">SAMN05444278_101243</name>
</gene>
<protein>
    <recommendedName>
        <fullName evidence="5">DUF349 domain-containing protein</fullName>
    </recommendedName>
</protein>
<dbReference type="InterPro" id="IPR007139">
    <property type="entry name" value="DUF349"/>
</dbReference>
<feature type="coiled-coil region" evidence="1">
    <location>
        <begin position="616"/>
        <end position="707"/>
    </location>
</feature>
<keyword evidence="4" id="KW-1185">Reference proteome</keyword>
<feature type="compositionally biased region" description="Acidic residues" evidence="2">
    <location>
        <begin position="121"/>
        <end position="130"/>
    </location>
</feature>
<evidence type="ECO:0000313" key="4">
    <source>
        <dbReference type="Proteomes" id="UP000184462"/>
    </source>
</evidence>
<accession>A0A1M4SMU5</accession>
<dbReference type="AlphaFoldDB" id="A0A1M4SMU5"/>
<organism evidence="3 4">
    <name type="scientific">Psychroflexus salarius</name>
    <dbReference type="NCBI Taxonomy" id="1155689"/>
    <lineage>
        <taxon>Bacteria</taxon>
        <taxon>Pseudomonadati</taxon>
        <taxon>Bacteroidota</taxon>
        <taxon>Flavobacteriia</taxon>
        <taxon>Flavobacteriales</taxon>
        <taxon>Flavobacteriaceae</taxon>
        <taxon>Psychroflexus</taxon>
    </lineage>
</organism>
<feature type="compositionally biased region" description="Low complexity" evidence="2">
    <location>
        <begin position="66"/>
        <end position="81"/>
    </location>
</feature>
<dbReference type="Pfam" id="PF03993">
    <property type="entry name" value="DUF349"/>
    <property type="match status" value="5"/>
</dbReference>
<proteinExistence type="predicted"/>
<keyword evidence="1" id="KW-0175">Coiled coil</keyword>
<evidence type="ECO:0008006" key="5">
    <source>
        <dbReference type="Google" id="ProtNLM"/>
    </source>
</evidence>
<dbReference type="EMBL" id="FQTW01000001">
    <property type="protein sequence ID" value="SHE33594.1"/>
    <property type="molecule type" value="Genomic_DNA"/>
</dbReference>
<feature type="compositionally biased region" description="Polar residues" evidence="2">
    <location>
        <begin position="32"/>
        <end position="51"/>
    </location>
</feature>
<evidence type="ECO:0000256" key="1">
    <source>
        <dbReference type="SAM" id="Coils"/>
    </source>
</evidence>
<evidence type="ECO:0000256" key="2">
    <source>
        <dbReference type="SAM" id="MobiDB-lite"/>
    </source>
</evidence>
<feature type="region of interest" description="Disordered" evidence="2">
    <location>
        <begin position="16"/>
        <end position="132"/>
    </location>
</feature>
<evidence type="ECO:0000313" key="3">
    <source>
        <dbReference type="EMBL" id="SHE33594.1"/>
    </source>
</evidence>
<name>A0A1M4SMU5_9FLAO</name>
<reference evidence="3 4" key="1">
    <citation type="submission" date="2016-11" db="EMBL/GenBank/DDBJ databases">
        <authorList>
            <person name="Jaros S."/>
            <person name="Januszkiewicz K."/>
            <person name="Wedrychowicz H."/>
        </authorList>
    </citation>
    <scope>NUCLEOTIDE SEQUENCE [LARGE SCALE GENOMIC DNA]</scope>
    <source>
        <strain evidence="3 4">DSM 25661</strain>
    </source>
</reference>
<dbReference type="STRING" id="1155689.SAMN05444278_101243"/>
<sequence length="707" mass="84411">MLVYFVLIRTLTLKDMSDQNKPTQENNEKPIENTSNQPAEKTDVSSQNNNPQEDHSPEESLENAMVEESTQDSSQSTSVENSSEKEEFSSNATQDGSDEKSESGDQTSSKEDEHQKSIDEANAEENEDDDNAKRHDILMKEYETMSIDELVLELKKLLKEEKVQNIRDHVNQIKTEFDKQFNAIVEEKKEEFIAEGGNIIDFHYSSPVKKEFYETYFNYREKRDNYYSQLKKNLNQNLSVRLGIIEELKNMIGSGESMSASFQQFKELQERWQNAGPVPKADYSTLWNNYHHHVERFYDFLHLDREFRDMDFKYNLDQKLKLITRAEELVEDDDVNRAFRELQLLHKMWKEELGPVAKEYRDDIWEKFSEATKKIHDKRHEYFDKLDEEREDNLKVKLDVIEQIQKIADKDIKSHNDAQQKIKNIEKLRDIFFKAGKVPRKDNEKTWDQFKSATRSFNKKKNNFYKNLKKEQFENLEKKRELIKIANEHKDSNDFDASTPLMKKIQNEWKQIGHVPRKDSDKIWKEFKDACNHYFNRFHEHKREDNKEEFEAFNQKKDLVAELKQVNLTGSDEEKINQVKAFIEKWNELGNVPNHKRYIEGKFYKALDQLFKDIDISRKEAELIKYENKLQDLDETTDTRKIKREETFLRKRIDETVSEKNQLENNLQFFSSDNKDNPVVNDVRNKIKKLEEDLDMWKTKLDKIRRL</sequence>